<evidence type="ECO:0000256" key="1">
    <source>
        <dbReference type="SAM" id="MobiDB-lite"/>
    </source>
</evidence>
<sequence length="395" mass="43919">MMKTIAMTNPLVFNKKRLIGQSVAPCGFAFLAISVCLSANGLQAKELNPDISVVLDGMYIDNPLALGHGGPGFALGHNELSLGAPIDDLFIGRLTTVIESHDGETELELEEAYLRTTGLGYGLNVKAGRFLSAIGYLNSQHTHSDRFSTRPAVYRSLLGSHYFDDGLQLNLTLPTDLYWRVTAEALQGDAISDVENGVGLYTLSTKLGGDLSASQSWQAGLSYMKNRSPAIQEEEHDHADDEDEEHDHAGHSHGLSYYGGDLYAADLVWKWAPQGNNRQQQVELSAEYFYVDELNDFADEDDFHEGWYVAAVWRFAPQWSTGVRYGEVDLRQPHGDHFHSQSLRESDVMLSYSHSHFSTIRLQYTRQTGEGFSDIDSAILLQYVMSFGEHGAHEF</sequence>
<dbReference type="AlphaFoldDB" id="Q2SI08"/>
<dbReference type="EMBL" id="CP000155">
    <property type="protein sequence ID" value="ABC29716.1"/>
    <property type="molecule type" value="Genomic_DNA"/>
</dbReference>
<evidence type="ECO:0008006" key="4">
    <source>
        <dbReference type="Google" id="ProtNLM"/>
    </source>
</evidence>
<gene>
    <name evidence="2" type="ordered locus">HCH_02944</name>
</gene>
<dbReference type="eggNOG" id="COG3746">
    <property type="taxonomic scope" value="Bacteria"/>
</dbReference>
<reference evidence="2 3" key="1">
    <citation type="journal article" date="2005" name="Nucleic Acids Res.">
        <title>Genomic blueprint of Hahella chejuensis, a marine microbe producing an algicidal agent.</title>
        <authorList>
            <person name="Jeong H."/>
            <person name="Yim J.H."/>
            <person name="Lee C."/>
            <person name="Choi S.-H."/>
            <person name="Park Y.K."/>
            <person name="Yoon S.H."/>
            <person name="Hur C.-G."/>
            <person name="Kang H.-Y."/>
            <person name="Kim D."/>
            <person name="Lee H.H."/>
            <person name="Park K.H."/>
            <person name="Park S.-H."/>
            <person name="Park H.-S."/>
            <person name="Lee H.K."/>
            <person name="Oh T.K."/>
            <person name="Kim J.F."/>
        </authorList>
    </citation>
    <scope>NUCLEOTIDE SEQUENCE [LARGE SCALE GENOMIC DNA]</scope>
    <source>
        <strain evidence="2 3">KCTC 2396</strain>
    </source>
</reference>
<evidence type="ECO:0000313" key="3">
    <source>
        <dbReference type="Proteomes" id="UP000000238"/>
    </source>
</evidence>
<organism evidence="2 3">
    <name type="scientific">Hahella chejuensis (strain KCTC 2396)</name>
    <dbReference type="NCBI Taxonomy" id="349521"/>
    <lineage>
        <taxon>Bacteria</taxon>
        <taxon>Pseudomonadati</taxon>
        <taxon>Pseudomonadota</taxon>
        <taxon>Gammaproteobacteria</taxon>
        <taxon>Oceanospirillales</taxon>
        <taxon>Hahellaceae</taxon>
        <taxon>Hahella</taxon>
    </lineage>
</organism>
<dbReference type="Proteomes" id="UP000000238">
    <property type="component" value="Chromosome"/>
</dbReference>
<feature type="region of interest" description="Disordered" evidence="1">
    <location>
        <begin position="228"/>
        <end position="251"/>
    </location>
</feature>
<dbReference type="HOGENOM" id="CLU_038901_0_0_6"/>
<dbReference type="Gene3D" id="2.40.160.10">
    <property type="entry name" value="Porin"/>
    <property type="match status" value="1"/>
</dbReference>
<accession>Q2SI08</accession>
<dbReference type="KEGG" id="hch:HCH_02944"/>
<protein>
    <recommendedName>
        <fullName evidence="4">Zinc-regulated TonB-dependent outer membrane receptor</fullName>
    </recommendedName>
</protein>
<name>Q2SI08_HAHCH</name>
<evidence type="ECO:0000313" key="2">
    <source>
        <dbReference type="EMBL" id="ABC29716.1"/>
    </source>
</evidence>
<dbReference type="InterPro" id="IPR023614">
    <property type="entry name" value="Porin_dom_sf"/>
</dbReference>
<dbReference type="STRING" id="349521.HCH_02944"/>
<dbReference type="SUPFAM" id="SSF56935">
    <property type="entry name" value="Porins"/>
    <property type="match status" value="1"/>
</dbReference>
<keyword evidence="3" id="KW-1185">Reference proteome</keyword>
<proteinExistence type="predicted"/>